<name>A0A2P2Q6B8_RHIMU</name>
<proteinExistence type="predicted"/>
<protein>
    <submittedName>
        <fullName evidence="2">Uncharacterized protein</fullName>
    </submittedName>
</protein>
<reference evidence="2" key="1">
    <citation type="submission" date="2018-02" db="EMBL/GenBank/DDBJ databases">
        <title>Rhizophora mucronata_Transcriptome.</title>
        <authorList>
            <person name="Meera S.P."/>
            <person name="Sreeshan A."/>
            <person name="Augustine A."/>
        </authorList>
    </citation>
    <scope>NUCLEOTIDE SEQUENCE</scope>
    <source>
        <tissue evidence="2">Leaf</tissue>
    </source>
</reference>
<sequence length="51" mass="5872">MGIQPMNQSLTMQLNSIIQRPQIGSRLKTKRKREAIRGESRSLPHLNKQSN</sequence>
<evidence type="ECO:0000313" key="2">
    <source>
        <dbReference type="EMBL" id="MBX62516.1"/>
    </source>
</evidence>
<evidence type="ECO:0000256" key="1">
    <source>
        <dbReference type="SAM" id="MobiDB-lite"/>
    </source>
</evidence>
<accession>A0A2P2Q6B8</accession>
<dbReference type="AlphaFoldDB" id="A0A2P2Q6B8"/>
<organism evidence="2">
    <name type="scientific">Rhizophora mucronata</name>
    <name type="common">Asiatic mangrove</name>
    <dbReference type="NCBI Taxonomy" id="61149"/>
    <lineage>
        <taxon>Eukaryota</taxon>
        <taxon>Viridiplantae</taxon>
        <taxon>Streptophyta</taxon>
        <taxon>Embryophyta</taxon>
        <taxon>Tracheophyta</taxon>
        <taxon>Spermatophyta</taxon>
        <taxon>Magnoliopsida</taxon>
        <taxon>eudicotyledons</taxon>
        <taxon>Gunneridae</taxon>
        <taxon>Pentapetalae</taxon>
        <taxon>rosids</taxon>
        <taxon>fabids</taxon>
        <taxon>Malpighiales</taxon>
        <taxon>Rhizophoraceae</taxon>
        <taxon>Rhizophora</taxon>
    </lineage>
</organism>
<feature type="region of interest" description="Disordered" evidence="1">
    <location>
        <begin position="21"/>
        <end position="51"/>
    </location>
</feature>
<dbReference type="EMBL" id="GGEC01082032">
    <property type="protein sequence ID" value="MBX62516.1"/>
    <property type="molecule type" value="Transcribed_RNA"/>
</dbReference>